<gene>
    <name evidence="1" type="ORF">MILVUS5_LOCUS1445</name>
</gene>
<dbReference type="EMBL" id="CASHSV030000001">
    <property type="protein sequence ID" value="CAJ2629468.1"/>
    <property type="molecule type" value="Genomic_DNA"/>
</dbReference>
<sequence>MPSVGIRRTTRVFGVATNGNTDSVLRSGRRLPESVNVEVTNDDSDNDTDDDEDDRFYGIKFIRKRKRIVENEDRKRMKVKDQCVLAAIVKPCSEDSGLFSRFLFVVLSSVAKFGLTIEDFSSFVLSEPICSAYASSGIQFFQDSVTANIGVCRFFGVKQFMPLFCVDFSAIPLCFKYLHTAVLLRYMFKSFFLECNLVNVPIDVEENIDLSGFQIELPIQCDSYMGKAYESGTISITPEVIEIDDCLSLHVSVECSRLAGQNGQCQNLNSKHIQTRRTSLRIREAQNPSMENRSNSALPYDSKGGWEKSRTGVASDKKLKINSCAAVILSEAKSVLEGSKEAIDSSYCSANILIVESDRCYRVEGAVVTSEERPDLREWHLAVKKDGLTRCTLKADKVMRPCSTNRYTHVRMVSLINGWKLEFSKHQDWIAFKNLYKECAEREIPIPAARFIPVPGVCEVSNYADSCTVSFNRPDFYISTNHNEFYRAMRRKTANYDMDSEDEEWVSNFNNKFQEHVSLDDFESTVDALEKTYYCSPDDCYDEKSVTYWCLNVVSKKVVEAVHRYWMRKRKRKHSSLLKIFQNYQSEICPFVPKPLLRKKRSFKRHPSQRSRSNLPVVSQAITGERNAFDEDFTAVTGEQDPLDEDVMLKILRALAAKAAAVQKMELAIQKRKEAQSLAEKADLAIYKATMSVRISETTEAGGSTEVSVQHFLE</sequence>
<keyword evidence="2" id="KW-1185">Reference proteome</keyword>
<organism evidence="1 2">
    <name type="scientific">Trifolium pratense</name>
    <name type="common">Red clover</name>
    <dbReference type="NCBI Taxonomy" id="57577"/>
    <lineage>
        <taxon>Eukaryota</taxon>
        <taxon>Viridiplantae</taxon>
        <taxon>Streptophyta</taxon>
        <taxon>Embryophyta</taxon>
        <taxon>Tracheophyta</taxon>
        <taxon>Spermatophyta</taxon>
        <taxon>Magnoliopsida</taxon>
        <taxon>eudicotyledons</taxon>
        <taxon>Gunneridae</taxon>
        <taxon>Pentapetalae</taxon>
        <taxon>rosids</taxon>
        <taxon>fabids</taxon>
        <taxon>Fabales</taxon>
        <taxon>Fabaceae</taxon>
        <taxon>Papilionoideae</taxon>
        <taxon>50 kb inversion clade</taxon>
        <taxon>NPAAA clade</taxon>
        <taxon>Hologalegina</taxon>
        <taxon>IRL clade</taxon>
        <taxon>Trifolieae</taxon>
        <taxon>Trifolium</taxon>
    </lineage>
</organism>
<dbReference type="Proteomes" id="UP001177021">
    <property type="component" value="Unassembled WGS sequence"/>
</dbReference>
<comment type="caution">
    <text evidence="1">The sequence shown here is derived from an EMBL/GenBank/DDBJ whole genome shotgun (WGS) entry which is preliminary data.</text>
</comment>
<protein>
    <submittedName>
        <fullName evidence="1">Uncharacterized protein</fullName>
    </submittedName>
</protein>
<name>A0ACB0IC02_TRIPR</name>
<proteinExistence type="predicted"/>
<reference evidence="1" key="1">
    <citation type="submission" date="2023-10" db="EMBL/GenBank/DDBJ databases">
        <authorList>
            <person name="Rodriguez Cubillos JULIANA M."/>
            <person name="De Vega J."/>
        </authorList>
    </citation>
    <scope>NUCLEOTIDE SEQUENCE</scope>
</reference>
<evidence type="ECO:0000313" key="1">
    <source>
        <dbReference type="EMBL" id="CAJ2629468.1"/>
    </source>
</evidence>
<evidence type="ECO:0000313" key="2">
    <source>
        <dbReference type="Proteomes" id="UP001177021"/>
    </source>
</evidence>
<accession>A0ACB0IC02</accession>